<dbReference type="AlphaFoldDB" id="A0A137RM36"/>
<evidence type="ECO:0008006" key="3">
    <source>
        <dbReference type="Google" id="ProtNLM"/>
    </source>
</evidence>
<comment type="caution">
    <text evidence="1">The sequence shown here is derived from an EMBL/GenBank/DDBJ whole genome shotgun (WGS) entry which is preliminary data.</text>
</comment>
<evidence type="ECO:0000313" key="2">
    <source>
        <dbReference type="Proteomes" id="UP000070138"/>
    </source>
</evidence>
<keyword evidence="2" id="KW-1185">Reference proteome</keyword>
<dbReference type="PATRIC" id="fig|1548749.3.peg.426"/>
<evidence type="ECO:0000313" key="1">
    <source>
        <dbReference type="EMBL" id="KXO01260.1"/>
    </source>
</evidence>
<proteinExistence type="predicted"/>
<protein>
    <recommendedName>
        <fullName evidence="3">HNH nuclease domain-containing protein</fullName>
    </recommendedName>
</protein>
<dbReference type="RefSeq" id="WP_062619437.1">
    <property type="nucleotide sequence ID" value="NZ_JRWG01000001.1"/>
</dbReference>
<sequence>MIPLKSANNLIVDTHFDRVFERLQKSIKYVLKNGCKYKKVRYTPDATERAFLNTLKQKIILKGLVTASPERLQLLRRYMLKRFPHIHLNTNNLNRLLYKIFVLDAYSTLDKHSFIAKLDTDTCSYCNRNYIYSLSKSSKIKPELDHFYPKSLYPYFGVSFYNLIPSCQTCNGLGVKGELDPFSNEMVSPYLTKDDDYKFTFDLTKLDYLSPLDGSSSVDVILLKQIDGNVQIFKLDELYKLHNDHVLELVVKAEVNYTARYREYLNNYKGLTFSDAEIDRVLISNYTSLNELHKRPFSKLYRDIALELGLIV</sequence>
<dbReference type="Gene3D" id="1.10.30.50">
    <property type="match status" value="1"/>
</dbReference>
<organism evidence="1 2">
    <name type="scientific">Aequorivita aquimaris</name>
    <dbReference type="NCBI Taxonomy" id="1548749"/>
    <lineage>
        <taxon>Bacteria</taxon>
        <taxon>Pseudomonadati</taxon>
        <taxon>Bacteroidota</taxon>
        <taxon>Flavobacteriia</taxon>
        <taxon>Flavobacteriales</taxon>
        <taxon>Flavobacteriaceae</taxon>
        <taxon>Aequorivita</taxon>
    </lineage>
</organism>
<name>A0A137RM36_9FLAO</name>
<reference evidence="2" key="1">
    <citation type="submission" date="2014-10" db="EMBL/GenBank/DDBJ databases">
        <title>Genome sequencing of Vitellibacter sp. D-24.</title>
        <authorList>
            <person name="Thevarajoo S."/>
            <person name="Selvaratnam C."/>
            <person name="Goh K.M."/>
            <person name="Chong C.S."/>
        </authorList>
    </citation>
    <scope>NUCLEOTIDE SEQUENCE [LARGE SCALE GENOMIC DNA]</scope>
    <source>
        <strain evidence="2">D-24</strain>
    </source>
</reference>
<reference evidence="1 2" key="2">
    <citation type="journal article" date="2016" name="Int. J. Syst. Evol. Microbiol.">
        <title>Vitellibacter aquimaris sp. nov., a marine bacterium isolated from seawater.</title>
        <authorList>
            <person name="Thevarajoo S."/>
            <person name="Selvaratnam C."/>
            <person name="Goh K.M."/>
            <person name="Hong K.W."/>
            <person name="Chan X.Y."/>
            <person name="Chan K.G."/>
            <person name="Chong C.S."/>
        </authorList>
    </citation>
    <scope>NUCLEOTIDE SEQUENCE [LARGE SCALE GENOMIC DNA]</scope>
    <source>
        <strain evidence="1 2">D-24</strain>
    </source>
</reference>
<dbReference type="OrthoDB" id="9816185at2"/>
<dbReference type="STRING" id="1548749.LS48_02000"/>
<accession>A0A137RM36</accession>
<dbReference type="EMBL" id="JRWG01000001">
    <property type="protein sequence ID" value="KXO01260.1"/>
    <property type="molecule type" value="Genomic_DNA"/>
</dbReference>
<dbReference type="Proteomes" id="UP000070138">
    <property type="component" value="Unassembled WGS sequence"/>
</dbReference>
<gene>
    <name evidence="1" type="ORF">LS48_02000</name>
</gene>